<dbReference type="Proteomes" id="UP000283426">
    <property type="component" value="Unassembled WGS sequence"/>
</dbReference>
<dbReference type="EMBL" id="QRYC01000013">
    <property type="protein sequence ID" value="RGU55948.1"/>
    <property type="molecule type" value="Genomic_DNA"/>
</dbReference>
<sequence length="105" mass="12841">MFLIFKKPEYRRFNLKPRYWDPAKEEREERERRVKAELGLKDDDKTYIPNIKGQFRQEYEKRKANRNGLNSNYALRLFMILTLLFIMAFYVFVKNPDGILRFLGL</sequence>
<keyword evidence="1" id="KW-1133">Transmembrane helix</keyword>
<evidence type="ECO:0000256" key="1">
    <source>
        <dbReference type="SAM" id="Phobius"/>
    </source>
</evidence>
<protein>
    <submittedName>
        <fullName evidence="6">Uncharacterized protein</fullName>
    </submittedName>
</protein>
<dbReference type="EMBL" id="QRYW01000039">
    <property type="protein sequence ID" value="RGV20555.1"/>
    <property type="molecule type" value="Genomic_DNA"/>
</dbReference>
<dbReference type="Proteomes" id="UP000284434">
    <property type="component" value="Unassembled WGS sequence"/>
</dbReference>
<evidence type="ECO:0000313" key="6">
    <source>
        <dbReference type="EMBL" id="RGY09761.1"/>
    </source>
</evidence>
<dbReference type="Proteomes" id="UP001199750">
    <property type="component" value="Unassembled WGS sequence"/>
</dbReference>
<organism evidence="6 9">
    <name type="scientific">Odoribacter splanchnicus</name>
    <dbReference type="NCBI Taxonomy" id="28118"/>
    <lineage>
        <taxon>Bacteria</taxon>
        <taxon>Pseudomonadati</taxon>
        <taxon>Bacteroidota</taxon>
        <taxon>Bacteroidia</taxon>
        <taxon>Bacteroidales</taxon>
        <taxon>Odoribacteraceae</taxon>
        <taxon>Odoribacter</taxon>
    </lineage>
</organism>
<proteinExistence type="predicted"/>
<evidence type="ECO:0000313" key="9">
    <source>
        <dbReference type="Proteomes" id="UP000284434"/>
    </source>
</evidence>
<keyword evidence="1" id="KW-0472">Membrane</keyword>
<comment type="caution">
    <text evidence="6">The sequence shown here is derived from an EMBL/GenBank/DDBJ whole genome shotgun (WGS) entry which is preliminary data.</text>
</comment>
<reference evidence="7 8" key="1">
    <citation type="submission" date="2018-08" db="EMBL/GenBank/DDBJ databases">
        <title>A genome reference for cultivated species of the human gut microbiota.</title>
        <authorList>
            <person name="Zou Y."/>
            <person name="Xue W."/>
            <person name="Luo G."/>
        </authorList>
    </citation>
    <scope>NUCLEOTIDE SEQUENCE [LARGE SCALE GENOMIC DNA]</scope>
    <source>
        <strain evidence="5 7">AF14-6AC</strain>
        <strain evidence="4 8">AF16-14</strain>
        <strain evidence="6 9">OF03-11</strain>
    </source>
</reference>
<evidence type="ECO:0000313" key="2">
    <source>
        <dbReference type="EMBL" id="MCG4958282.1"/>
    </source>
</evidence>
<reference evidence="2" key="2">
    <citation type="submission" date="2022-01" db="EMBL/GenBank/DDBJ databases">
        <title>Collection of gut derived symbiotic bacterial strains cultured from healthy donors.</title>
        <authorList>
            <person name="Lin H."/>
            <person name="Kohout C."/>
            <person name="Waligurski E."/>
            <person name="Pamer E.G."/>
        </authorList>
    </citation>
    <scope>NUCLEOTIDE SEQUENCE</scope>
    <source>
        <strain evidence="2">DFI.1.149</strain>
    </source>
</reference>
<feature type="transmembrane region" description="Helical" evidence="1">
    <location>
        <begin position="73"/>
        <end position="93"/>
    </location>
</feature>
<reference evidence="3" key="3">
    <citation type="submission" date="2023-01" db="EMBL/GenBank/DDBJ databases">
        <title>Human gut microbiome strain richness.</title>
        <authorList>
            <person name="Chen-Liaw A."/>
        </authorList>
    </citation>
    <scope>NUCLEOTIDE SEQUENCE</scope>
    <source>
        <strain evidence="3">RTP21484st1_B7_RTP21484_190118</strain>
    </source>
</reference>
<dbReference type="Proteomes" id="UP001212263">
    <property type="component" value="Unassembled WGS sequence"/>
</dbReference>
<evidence type="ECO:0000313" key="8">
    <source>
        <dbReference type="Proteomes" id="UP000284243"/>
    </source>
</evidence>
<gene>
    <name evidence="5" type="ORF">DWW24_15975</name>
    <name evidence="4" type="ORF">DWW57_10595</name>
    <name evidence="6" type="ORF">DXA53_00210</name>
    <name evidence="2" type="ORF">L0P03_00215</name>
    <name evidence="3" type="ORF">PN645_02970</name>
</gene>
<accession>A0A1Y4A0G4</accession>
<evidence type="ECO:0000313" key="4">
    <source>
        <dbReference type="EMBL" id="RGU55948.1"/>
    </source>
</evidence>
<dbReference type="RefSeq" id="WP_013613021.1">
    <property type="nucleotide sequence ID" value="NZ_CABJFF010000010.1"/>
</dbReference>
<dbReference type="Proteomes" id="UP000284243">
    <property type="component" value="Unassembled WGS sequence"/>
</dbReference>
<dbReference type="EMBL" id="JAKNDN010000001">
    <property type="protein sequence ID" value="MCG4958282.1"/>
    <property type="molecule type" value="Genomic_DNA"/>
</dbReference>
<keyword evidence="1" id="KW-0812">Transmembrane</keyword>
<dbReference type="AlphaFoldDB" id="A0A1Y4A0G4"/>
<evidence type="ECO:0000313" key="7">
    <source>
        <dbReference type="Proteomes" id="UP000283426"/>
    </source>
</evidence>
<evidence type="ECO:0000313" key="5">
    <source>
        <dbReference type="EMBL" id="RGV20555.1"/>
    </source>
</evidence>
<dbReference type="EMBL" id="JAQMRD010000003">
    <property type="protein sequence ID" value="MDB9221965.1"/>
    <property type="molecule type" value="Genomic_DNA"/>
</dbReference>
<dbReference type="EMBL" id="QSCO01000001">
    <property type="protein sequence ID" value="RGY09761.1"/>
    <property type="molecule type" value="Genomic_DNA"/>
</dbReference>
<evidence type="ECO:0000313" key="3">
    <source>
        <dbReference type="EMBL" id="MDB9221965.1"/>
    </source>
</evidence>
<name>A0A1Y4A0G4_9BACT</name>
<dbReference type="GeneID" id="61276075"/>